<accession>A0A448HFL2</accession>
<name>A0A448HFL2_9ACTO</name>
<sequence length="84" mass="8840">MMTPTAPARPVARDLACQDSTYPAAEIASSTARRVPGATLDEPLRTRETVALDTPARRATSAIVARPLSPGSASCAPDRCDRMT</sequence>
<gene>
    <name evidence="1" type="ORF">NCTC11636_00933</name>
</gene>
<reference evidence="1 2" key="1">
    <citation type="submission" date="2018-12" db="EMBL/GenBank/DDBJ databases">
        <authorList>
            <consortium name="Pathogen Informatics"/>
        </authorList>
    </citation>
    <scope>NUCLEOTIDE SEQUENCE [LARGE SCALE GENOMIC DNA]</scope>
    <source>
        <strain evidence="1 2">NCTC11636</strain>
    </source>
</reference>
<evidence type="ECO:0000313" key="2">
    <source>
        <dbReference type="Proteomes" id="UP000266895"/>
    </source>
</evidence>
<proteinExistence type="predicted"/>
<keyword evidence="2" id="KW-1185">Reference proteome</keyword>
<dbReference type="AlphaFoldDB" id="A0A448HFL2"/>
<evidence type="ECO:0000313" key="1">
    <source>
        <dbReference type="EMBL" id="VEG27244.1"/>
    </source>
</evidence>
<protein>
    <submittedName>
        <fullName evidence="1">Uncharacterized protein</fullName>
    </submittedName>
</protein>
<organism evidence="1 2">
    <name type="scientific">Actinomyces howellii</name>
    <dbReference type="NCBI Taxonomy" id="52771"/>
    <lineage>
        <taxon>Bacteria</taxon>
        <taxon>Bacillati</taxon>
        <taxon>Actinomycetota</taxon>
        <taxon>Actinomycetes</taxon>
        <taxon>Actinomycetales</taxon>
        <taxon>Actinomycetaceae</taxon>
        <taxon>Actinomyces</taxon>
    </lineage>
</organism>
<dbReference type="EMBL" id="LR134350">
    <property type="protein sequence ID" value="VEG27244.1"/>
    <property type="molecule type" value="Genomic_DNA"/>
</dbReference>
<dbReference type="KEGG" id="ahw:NCTC11636_00933"/>
<dbReference type="Proteomes" id="UP000266895">
    <property type="component" value="Chromosome"/>
</dbReference>